<sequence length="92" mass="9486">MKSSSGAWPGGVHLPAQRSDDVAGPSGPVIVRPPQMSSEQLSAAVTAELRAAPEATQRKACKATVAALFAAELAALKIPSERVSQAKKSYIS</sequence>
<dbReference type="HOGENOM" id="CLU_2417875_0_0_1"/>
<evidence type="ECO:0000313" key="2">
    <source>
        <dbReference type="EnsemblProtists" id="HpaP812261"/>
    </source>
</evidence>
<dbReference type="Proteomes" id="UP000011713">
    <property type="component" value="Unassembled WGS sequence"/>
</dbReference>
<organism evidence="2 3">
    <name type="scientific">Hyaloperonospora arabidopsidis (strain Emoy2)</name>
    <name type="common">Downy mildew agent</name>
    <name type="synonym">Peronospora arabidopsidis</name>
    <dbReference type="NCBI Taxonomy" id="559515"/>
    <lineage>
        <taxon>Eukaryota</taxon>
        <taxon>Sar</taxon>
        <taxon>Stramenopiles</taxon>
        <taxon>Oomycota</taxon>
        <taxon>Peronosporomycetes</taxon>
        <taxon>Peronosporales</taxon>
        <taxon>Peronosporaceae</taxon>
        <taxon>Hyaloperonospora</taxon>
    </lineage>
</organism>
<feature type="region of interest" description="Disordered" evidence="1">
    <location>
        <begin position="1"/>
        <end position="37"/>
    </location>
</feature>
<reference evidence="3" key="1">
    <citation type="journal article" date="2010" name="Science">
        <title>Signatures of adaptation to obligate biotrophy in the Hyaloperonospora arabidopsidis genome.</title>
        <authorList>
            <person name="Baxter L."/>
            <person name="Tripathy S."/>
            <person name="Ishaque N."/>
            <person name="Boot N."/>
            <person name="Cabral A."/>
            <person name="Kemen E."/>
            <person name="Thines M."/>
            <person name="Ah-Fong A."/>
            <person name="Anderson R."/>
            <person name="Badejoko W."/>
            <person name="Bittner-Eddy P."/>
            <person name="Boore J.L."/>
            <person name="Chibucos M.C."/>
            <person name="Coates M."/>
            <person name="Dehal P."/>
            <person name="Delehaunty K."/>
            <person name="Dong S."/>
            <person name="Downton P."/>
            <person name="Dumas B."/>
            <person name="Fabro G."/>
            <person name="Fronick C."/>
            <person name="Fuerstenberg S.I."/>
            <person name="Fulton L."/>
            <person name="Gaulin E."/>
            <person name="Govers F."/>
            <person name="Hughes L."/>
            <person name="Humphray S."/>
            <person name="Jiang R.H."/>
            <person name="Judelson H."/>
            <person name="Kamoun S."/>
            <person name="Kyung K."/>
            <person name="Meijer H."/>
            <person name="Minx P."/>
            <person name="Morris P."/>
            <person name="Nelson J."/>
            <person name="Phuntumart V."/>
            <person name="Qutob D."/>
            <person name="Rehmany A."/>
            <person name="Rougon-Cardoso A."/>
            <person name="Ryden P."/>
            <person name="Torto-Alalibo T."/>
            <person name="Studholme D."/>
            <person name="Wang Y."/>
            <person name="Win J."/>
            <person name="Wood J."/>
            <person name="Clifton S.W."/>
            <person name="Rogers J."/>
            <person name="Van den Ackerveken G."/>
            <person name="Jones J.D."/>
            <person name="McDowell J.M."/>
            <person name="Beynon J."/>
            <person name="Tyler B.M."/>
        </authorList>
    </citation>
    <scope>NUCLEOTIDE SEQUENCE [LARGE SCALE GENOMIC DNA]</scope>
    <source>
        <strain evidence="3">Emoy2</strain>
    </source>
</reference>
<dbReference type="EnsemblProtists" id="HpaT812261">
    <property type="protein sequence ID" value="HpaP812261"/>
    <property type="gene ID" value="HpaG812261"/>
</dbReference>
<keyword evidence="3" id="KW-1185">Reference proteome</keyword>
<evidence type="ECO:0000256" key="1">
    <source>
        <dbReference type="SAM" id="MobiDB-lite"/>
    </source>
</evidence>
<dbReference type="InParanoid" id="M4C081"/>
<reference evidence="2" key="2">
    <citation type="submission" date="2015-06" db="UniProtKB">
        <authorList>
            <consortium name="EnsemblProtists"/>
        </authorList>
    </citation>
    <scope>IDENTIFICATION</scope>
    <source>
        <strain evidence="2">Emoy2</strain>
    </source>
</reference>
<name>M4C081_HYAAE</name>
<evidence type="ECO:0000313" key="3">
    <source>
        <dbReference type="Proteomes" id="UP000011713"/>
    </source>
</evidence>
<dbReference type="EMBL" id="JH598071">
    <property type="status" value="NOT_ANNOTATED_CDS"/>
    <property type="molecule type" value="Genomic_DNA"/>
</dbReference>
<proteinExistence type="predicted"/>
<protein>
    <submittedName>
        <fullName evidence="2">Uncharacterized protein</fullName>
    </submittedName>
</protein>
<accession>M4C081</accession>
<dbReference type="VEuPathDB" id="FungiDB:HpaG812261"/>
<dbReference type="AlphaFoldDB" id="M4C081"/>